<dbReference type="GO" id="GO:0047429">
    <property type="term" value="F:nucleoside triphosphate diphosphatase activity"/>
    <property type="evidence" value="ECO:0007669"/>
    <property type="project" value="UniProtKB-EC"/>
</dbReference>
<comment type="caution">
    <text evidence="5">The sequence shown here is derived from an EMBL/GenBank/DDBJ whole genome shotgun (WGS) entry which is preliminary data.</text>
</comment>
<evidence type="ECO:0000256" key="3">
    <source>
        <dbReference type="ARBA" id="ARBA00023080"/>
    </source>
</evidence>
<feature type="site" description="Important for substrate specificity" evidence="4">
    <location>
        <position position="165"/>
    </location>
</feature>
<dbReference type="GO" id="GO:0005737">
    <property type="term" value="C:cytoplasm"/>
    <property type="evidence" value="ECO:0007669"/>
    <property type="project" value="UniProtKB-SubCell"/>
</dbReference>
<accession>A0A7K1KPX2</accession>
<evidence type="ECO:0000256" key="2">
    <source>
        <dbReference type="ARBA" id="ARBA00022801"/>
    </source>
</evidence>
<dbReference type="HAMAP" id="MF_00528">
    <property type="entry name" value="Maf"/>
    <property type="match status" value="1"/>
</dbReference>
<dbReference type="NCBIfam" id="TIGR00172">
    <property type="entry name" value="maf"/>
    <property type="match status" value="1"/>
</dbReference>
<dbReference type="CDD" id="cd00555">
    <property type="entry name" value="Maf"/>
    <property type="match status" value="1"/>
</dbReference>
<comment type="caution">
    <text evidence="4">Lacks conserved residue(s) required for the propagation of feature annotation.</text>
</comment>
<evidence type="ECO:0000256" key="4">
    <source>
        <dbReference type="HAMAP-Rule" id="MF_00528"/>
    </source>
</evidence>
<protein>
    <recommendedName>
        <fullName evidence="4">dTTP/UTP pyrophosphatase</fullName>
        <shortName evidence="4">dTTPase/UTPase</shortName>
        <ecNumber evidence="4">3.6.1.9</ecNumber>
    </recommendedName>
    <alternativeName>
        <fullName evidence="4">Nucleoside triphosphate pyrophosphatase</fullName>
    </alternativeName>
    <alternativeName>
        <fullName evidence="4">Nucleotide pyrophosphatase</fullName>
        <shortName evidence="4">Nucleotide PPase</shortName>
    </alternativeName>
</protein>
<dbReference type="EMBL" id="WODC01000007">
    <property type="protein sequence ID" value="MUM78145.1"/>
    <property type="molecule type" value="Genomic_DNA"/>
</dbReference>
<dbReference type="RefSeq" id="WP_155934770.1">
    <property type="nucleotide sequence ID" value="NZ_WODC01000007.1"/>
</dbReference>
<comment type="cofactor">
    <cofactor evidence="1 4">
        <name>a divalent metal cation</name>
        <dbReference type="ChEBI" id="CHEBI:60240"/>
    </cofactor>
</comment>
<dbReference type="AlphaFoldDB" id="A0A7K1KPX2"/>
<dbReference type="EC" id="3.6.1.9" evidence="4"/>
<dbReference type="PANTHER" id="PTHR43213">
    <property type="entry name" value="BIFUNCTIONAL DTTP/UTP PYROPHOSPHATASE/METHYLTRANSFERASE PROTEIN-RELATED"/>
    <property type="match status" value="1"/>
</dbReference>
<dbReference type="Gene3D" id="3.90.950.10">
    <property type="match status" value="1"/>
</dbReference>
<dbReference type="Proteomes" id="UP000461162">
    <property type="component" value="Unassembled WGS sequence"/>
</dbReference>
<comment type="catalytic activity">
    <reaction evidence="4">
        <text>UTP + H2O = UMP + diphosphate + H(+)</text>
        <dbReference type="Rhea" id="RHEA:29395"/>
        <dbReference type="ChEBI" id="CHEBI:15377"/>
        <dbReference type="ChEBI" id="CHEBI:15378"/>
        <dbReference type="ChEBI" id="CHEBI:33019"/>
        <dbReference type="ChEBI" id="CHEBI:46398"/>
        <dbReference type="ChEBI" id="CHEBI:57865"/>
        <dbReference type="EC" id="3.6.1.9"/>
    </reaction>
</comment>
<evidence type="ECO:0000313" key="6">
    <source>
        <dbReference type="Proteomes" id="UP000461162"/>
    </source>
</evidence>
<feature type="site" description="Important for substrate specificity" evidence="4">
    <location>
        <position position="23"/>
    </location>
</feature>
<dbReference type="Pfam" id="PF02545">
    <property type="entry name" value="Maf"/>
    <property type="match status" value="1"/>
</dbReference>
<comment type="catalytic activity">
    <reaction evidence="4">
        <text>dTTP + H2O = dTMP + diphosphate + H(+)</text>
        <dbReference type="Rhea" id="RHEA:28534"/>
        <dbReference type="ChEBI" id="CHEBI:15377"/>
        <dbReference type="ChEBI" id="CHEBI:15378"/>
        <dbReference type="ChEBI" id="CHEBI:33019"/>
        <dbReference type="ChEBI" id="CHEBI:37568"/>
        <dbReference type="ChEBI" id="CHEBI:63528"/>
        <dbReference type="EC" id="3.6.1.9"/>
    </reaction>
</comment>
<comment type="similarity">
    <text evidence="4">Belongs to the Maf family. YhdE subfamily.</text>
</comment>
<keyword evidence="6" id="KW-1185">Reference proteome</keyword>
<dbReference type="PIRSF" id="PIRSF006305">
    <property type="entry name" value="Maf"/>
    <property type="match status" value="1"/>
</dbReference>
<evidence type="ECO:0000313" key="5">
    <source>
        <dbReference type="EMBL" id="MUM78145.1"/>
    </source>
</evidence>
<keyword evidence="4" id="KW-0963">Cytoplasm</keyword>
<keyword evidence="2 4" id="KW-0378">Hydrolase</keyword>
<organism evidence="5 6">
    <name type="scientific">Pseudodesulfovibrio alkaliphilus</name>
    <dbReference type="NCBI Taxonomy" id="2661613"/>
    <lineage>
        <taxon>Bacteria</taxon>
        <taxon>Pseudomonadati</taxon>
        <taxon>Thermodesulfobacteriota</taxon>
        <taxon>Desulfovibrionia</taxon>
        <taxon>Desulfovibrionales</taxon>
        <taxon>Desulfovibrionaceae</taxon>
    </lineage>
</organism>
<name>A0A7K1KPX2_9BACT</name>
<evidence type="ECO:0000256" key="1">
    <source>
        <dbReference type="ARBA" id="ARBA00001968"/>
    </source>
</evidence>
<dbReference type="SUPFAM" id="SSF52972">
    <property type="entry name" value="ITPase-like"/>
    <property type="match status" value="1"/>
</dbReference>
<reference evidence="5 6" key="1">
    <citation type="submission" date="2019-11" db="EMBL/GenBank/DDBJ databases">
        <title>Pseudodesulfovibrio alkaliphilus, sp. nov., an alkaliphilic sulfate-reducing bacteria from mud volcano of Taman peninsula, Russia.</title>
        <authorList>
            <person name="Frolova A."/>
            <person name="Merkel A.Y."/>
            <person name="Slobodkin A.I."/>
        </authorList>
    </citation>
    <scope>NUCLEOTIDE SEQUENCE [LARGE SCALE GENOMIC DNA]</scope>
    <source>
        <strain evidence="5 6">F-1</strain>
    </source>
</reference>
<dbReference type="InterPro" id="IPR003697">
    <property type="entry name" value="Maf-like"/>
</dbReference>
<sequence length="205" mass="21826">MKQRTPGPFTSTVPIVLASASPRRRELLADLGLDFEVVPSRATEPAPLPGEKADDYAGRMARMKTMEVAERFPERTVLGADTIVVLGDRIMGKPSDPGNALSMLTALSGQTHQVISAFCLMTPGRTPLTRAVTTDVDMRASTEAELRAYIATGEPMDKAGAYAIQGVGTFLVTAIRGSYTNVVGLPVARVLEALVEGGLVRPRNS</sequence>
<proteinExistence type="inferred from homology"/>
<dbReference type="GO" id="GO:0009117">
    <property type="term" value="P:nucleotide metabolic process"/>
    <property type="evidence" value="ECO:0007669"/>
    <property type="project" value="UniProtKB-KW"/>
</dbReference>
<comment type="subcellular location">
    <subcellularLocation>
        <location evidence="4">Cytoplasm</location>
    </subcellularLocation>
</comment>
<gene>
    <name evidence="5" type="primary">maf</name>
    <name evidence="5" type="ORF">GKC30_10910</name>
</gene>
<feature type="active site" description="Proton acceptor" evidence="4">
    <location>
        <position position="81"/>
    </location>
</feature>
<comment type="function">
    <text evidence="4">Nucleoside triphosphate pyrophosphatase that hydrolyzes dTTP and UTP. May have a dual role in cell division arrest and in preventing the incorporation of modified nucleotides into cellular nucleic acids.</text>
</comment>
<keyword evidence="3 4" id="KW-0546">Nucleotide metabolism</keyword>
<feature type="site" description="Important for substrate specificity" evidence="4">
    <location>
        <position position="82"/>
    </location>
</feature>
<dbReference type="PANTHER" id="PTHR43213:SF5">
    <property type="entry name" value="BIFUNCTIONAL DTTP_UTP PYROPHOSPHATASE_METHYLTRANSFERASE PROTEIN-RELATED"/>
    <property type="match status" value="1"/>
</dbReference>
<dbReference type="InterPro" id="IPR029001">
    <property type="entry name" value="ITPase-like_fam"/>
</dbReference>